<dbReference type="EC" id="4.6.1.1" evidence="4"/>
<dbReference type="GO" id="GO:0005886">
    <property type="term" value="C:plasma membrane"/>
    <property type="evidence" value="ECO:0007669"/>
    <property type="project" value="InterPro"/>
</dbReference>
<keyword evidence="10 16" id="KW-1133">Transmembrane helix</keyword>
<feature type="transmembrane region" description="Helical" evidence="16">
    <location>
        <begin position="493"/>
        <end position="516"/>
    </location>
</feature>
<evidence type="ECO:0000256" key="16">
    <source>
        <dbReference type="SAM" id="Phobius"/>
    </source>
</evidence>
<evidence type="ECO:0000313" key="19">
    <source>
        <dbReference type="Proteomes" id="UP000192247"/>
    </source>
</evidence>
<dbReference type="EMBL" id="MNPL01003247">
    <property type="protein sequence ID" value="OQR77670.1"/>
    <property type="molecule type" value="Genomic_DNA"/>
</dbReference>
<dbReference type="Gene3D" id="3.30.70.1230">
    <property type="entry name" value="Nucleotide cyclase"/>
    <property type="match status" value="1"/>
</dbReference>
<evidence type="ECO:0000256" key="13">
    <source>
        <dbReference type="ARBA" id="ARBA00023239"/>
    </source>
</evidence>
<dbReference type="PROSITE" id="PS50125">
    <property type="entry name" value="GUANYLATE_CYCLASE_2"/>
    <property type="match status" value="1"/>
</dbReference>
<keyword evidence="12 16" id="KW-0472">Membrane</keyword>
<organism evidence="18 19">
    <name type="scientific">Tropilaelaps mercedesae</name>
    <dbReference type="NCBI Taxonomy" id="418985"/>
    <lineage>
        <taxon>Eukaryota</taxon>
        <taxon>Metazoa</taxon>
        <taxon>Ecdysozoa</taxon>
        <taxon>Arthropoda</taxon>
        <taxon>Chelicerata</taxon>
        <taxon>Arachnida</taxon>
        <taxon>Acari</taxon>
        <taxon>Parasitiformes</taxon>
        <taxon>Mesostigmata</taxon>
        <taxon>Gamasina</taxon>
        <taxon>Dermanyssoidea</taxon>
        <taxon>Laelapidae</taxon>
        <taxon>Tropilaelaps</taxon>
    </lineage>
</organism>
<evidence type="ECO:0000256" key="4">
    <source>
        <dbReference type="ARBA" id="ARBA00012201"/>
    </source>
</evidence>
<protein>
    <recommendedName>
        <fullName evidence="4">adenylate cyclase</fullName>
        <ecNumber evidence="4">4.6.1.1</ecNumber>
    </recommendedName>
</protein>
<keyword evidence="19" id="KW-1185">Reference proteome</keyword>
<evidence type="ECO:0000256" key="14">
    <source>
        <dbReference type="RuleBase" id="RU000405"/>
    </source>
</evidence>
<keyword evidence="7" id="KW-0547">Nucleotide-binding</keyword>
<dbReference type="Pfam" id="PF16214">
    <property type="entry name" value="AC_N"/>
    <property type="match status" value="1"/>
</dbReference>
<sequence length="518" mass="58810">MVCINLVGVILHTLMEKAQRKAFLDTRNCIQARLDMEDENERLERLLLSVLPQHVAVEMKKDIVNPRVTGQFHKIYIQKHENVSILFADIVGFTVLSSHLPAPELVRLLNELFGRFDQLANDNNCLRIKILGDCYYCVSGLPERSDHAQCAVNMGLDMVDAIKEVGTLVFRCGHRPSYLAVYDAPYFTHREPRSTSTHTLSSSRMGRPEQVAELMADFSACSLNMRVGIHTGRVLCGVLGLRKWQYDVWSNDVTLANQMEAGGVPGRVHITAATLKYLNNDFQVEPGRGEDRSAYLRDHGVTTYFIVPPPNRHKKVIFNSIQMRRMTGRKLSFKNVSNVVVQLLHSIRFSVDVPFSNLNGPPPSHHHQQQHPGSHNAQQNSHHHPSHPSSFQQDNNNSDRVACLAAQLNPLMGVDKAGTNNNNKKGKMDKFRKPFKKRHSEMYHQPTNRVNKYLSQAINARSVDQEKSNHVNLLTLCFKDDEKERRYHQERDLGFVSSLACALFISIFLSAFHLVILP</sequence>
<dbReference type="Proteomes" id="UP000192247">
    <property type="component" value="Unassembled WGS sequence"/>
</dbReference>
<keyword evidence="9" id="KW-0460">Magnesium</keyword>
<evidence type="ECO:0000256" key="5">
    <source>
        <dbReference type="ARBA" id="ARBA00022692"/>
    </source>
</evidence>
<feature type="domain" description="Guanylate cyclase" evidence="17">
    <location>
        <begin position="84"/>
        <end position="260"/>
    </location>
</feature>
<keyword evidence="6" id="KW-0479">Metal-binding</keyword>
<comment type="caution">
    <text evidence="18">The sequence shown here is derived from an EMBL/GenBank/DDBJ whole genome shotgun (WGS) entry which is preliminary data.</text>
</comment>
<evidence type="ECO:0000313" key="18">
    <source>
        <dbReference type="EMBL" id="OQR77670.1"/>
    </source>
</evidence>
<evidence type="ECO:0000256" key="2">
    <source>
        <dbReference type="ARBA" id="ARBA00001946"/>
    </source>
</evidence>
<dbReference type="FunFam" id="3.30.70.1230:FF:000095">
    <property type="entry name" value="Adenylate cyclase, putative"/>
    <property type="match status" value="1"/>
</dbReference>
<dbReference type="PANTHER" id="PTHR45627:SF26">
    <property type="entry name" value="ADENYLATE CYCLASE TYPE 1"/>
    <property type="match status" value="1"/>
</dbReference>
<dbReference type="InterPro" id="IPR032628">
    <property type="entry name" value="AC_N"/>
</dbReference>
<evidence type="ECO:0000256" key="1">
    <source>
        <dbReference type="ARBA" id="ARBA00001593"/>
    </source>
</evidence>
<dbReference type="InterPro" id="IPR029787">
    <property type="entry name" value="Nucleotide_cyclase"/>
</dbReference>
<evidence type="ECO:0000256" key="7">
    <source>
        <dbReference type="ARBA" id="ARBA00022741"/>
    </source>
</evidence>
<dbReference type="InParanoid" id="A0A1V9XW12"/>
<keyword evidence="11" id="KW-0115">cAMP biosynthesis</keyword>
<dbReference type="InterPro" id="IPR018297">
    <property type="entry name" value="A/G_cyclase_CS"/>
</dbReference>
<accession>A0A1V9XW12</accession>
<feature type="compositionally biased region" description="Low complexity" evidence="15">
    <location>
        <begin position="370"/>
        <end position="380"/>
    </location>
</feature>
<evidence type="ECO:0000256" key="11">
    <source>
        <dbReference type="ARBA" id="ARBA00022998"/>
    </source>
</evidence>
<keyword evidence="13 14" id="KW-0456">Lyase</keyword>
<evidence type="ECO:0000256" key="15">
    <source>
        <dbReference type="SAM" id="MobiDB-lite"/>
    </source>
</evidence>
<name>A0A1V9XW12_9ACAR</name>
<dbReference type="PANTHER" id="PTHR45627">
    <property type="entry name" value="ADENYLATE CYCLASE TYPE 1"/>
    <property type="match status" value="1"/>
</dbReference>
<dbReference type="GO" id="GO:0005524">
    <property type="term" value="F:ATP binding"/>
    <property type="evidence" value="ECO:0007669"/>
    <property type="project" value="UniProtKB-KW"/>
</dbReference>
<comment type="subcellular location">
    <subcellularLocation>
        <location evidence="3">Membrane</location>
        <topology evidence="3">Multi-pass membrane protein</topology>
    </subcellularLocation>
</comment>
<dbReference type="InterPro" id="IPR001054">
    <property type="entry name" value="A/G_cyclase"/>
</dbReference>
<dbReference type="Pfam" id="PF00211">
    <property type="entry name" value="Guanylate_cyc"/>
    <property type="match status" value="1"/>
</dbReference>
<evidence type="ECO:0000256" key="3">
    <source>
        <dbReference type="ARBA" id="ARBA00004141"/>
    </source>
</evidence>
<feature type="non-terminal residue" evidence="18">
    <location>
        <position position="518"/>
    </location>
</feature>
<dbReference type="GO" id="GO:0004016">
    <property type="term" value="F:adenylate cyclase activity"/>
    <property type="evidence" value="ECO:0007669"/>
    <property type="project" value="UniProtKB-EC"/>
</dbReference>
<gene>
    <name evidence="18" type="ORF">BIW11_06924</name>
</gene>
<evidence type="ECO:0000256" key="12">
    <source>
        <dbReference type="ARBA" id="ARBA00023136"/>
    </source>
</evidence>
<comment type="cofactor">
    <cofactor evidence="2">
        <name>Mg(2+)</name>
        <dbReference type="ChEBI" id="CHEBI:18420"/>
    </cofactor>
</comment>
<dbReference type="GO" id="GO:0046872">
    <property type="term" value="F:metal ion binding"/>
    <property type="evidence" value="ECO:0007669"/>
    <property type="project" value="UniProtKB-KW"/>
</dbReference>
<dbReference type="InterPro" id="IPR009398">
    <property type="entry name" value="Adcy_conserved_dom"/>
</dbReference>
<comment type="similarity">
    <text evidence="14">Belongs to the adenylyl cyclase class-4/guanylyl cyclase family.</text>
</comment>
<dbReference type="CDD" id="cd07302">
    <property type="entry name" value="CHD"/>
    <property type="match status" value="1"/>
</dbReference>
<keyword evidence="8" id="KW-0067">ATP-binding</keyword>
<dbReference type="AlphaFoldDB" id="A0A1V9XW12"/>
<dbReference type="PROSITE" id="PS00452">
    <property type="entry name" value="GUANYLATE_CYCLASE_1"/>
    <property type="match status" value="1"/>
</dbReference>
<keyword evidence="5 16" id="KW-0812">Transmembrane</keyword>
<proteinExistence type="inferred from homology"/>
<dbReference type="STRING" id="418985.A0A1V9XW12"/>
<dbReference type="SUPFAM" id="SSF55073">
    <property type="entry name" value="Nucleotide cyclase"/>
    <property type="match status" value="1"/>
</dbReference>
<dbReference type="GO" id="GO:0006171">
    <property type="term" value="P:cAMP biosynthetic process"/>
    <property type="evidence" value="ECO:0007669"/>
    <property type="project" value="UniProtKB-KW"/>
</dbReference>
<dbReference type="GO" id="GO:0007189">
    <property type="term" value="P:adenylate cyclase-activating G protein-coupled receptor signaling pathway"/>
    <property type="evidence" value="ECO:0007669"/>
    <property type="project" value="TreeGrafter"/>
</dbReference>
<dbReference type="GO" id="GO:0035556">
    <property type="term" value="P:intracellular signal transduction"/>
    <property type="evidence" value="ECO:0007669"/>
    <property type="project" value="InterPro"/>
</dbReference>
<evidence type="ECO:0000259" key="17">
    <source>
        <dbReference type="PROSITE" id="PS50125"/>
    </source>
</evidence>
<feature type="region of interest" description="Disordered" evidence="15">
    <location>
        <begin position="357"/>
        <end position="396"/>
    </location>
</feature>
<comment type="catalytic activity">
    <reaction evidence="1">
        <text>ATP = 3',5'-cyclic AMP + diphosphate</text>
        <dbReference type="Rhea" id="RHEA:15389"/>
        <dbReference type="ChEBI" id="CHEBI:30616"/>
        <dbReference type="ChEBI" id="CHEBI:33019"/>
        <dbReference type="ChEBI" id="CHEBI:58165"/>
        <dbReference type="EC" id="4.6.1.1"/>
    </reaction>
</comment>
<evidence type="ECO:0000256" key="9">
    <source>
        <dbReference type="ARBA" id="ARBA00022842"/>
    </source>
</evidence>
<evidence type="ECO:0000256" key="10">
    <source>
        <dbReference type="ARBA" id="ARBA00022989"/>
    </source>
</evidence>
<dbReference type="Pfam" id="PF06327">
    <property type="entry name" value="Adcy_cons_dom"/>
    <property type="match status" value="1"/>
</dbReference>
<evidence type="ECO:0000256" key="6">
    <source>
        <dbReference type="ARBA" id="ARBA00022723"/>
    </source>
</evidence>
<dbReference type="SMART" id="SM00044">
    <property type="entry name" value="CYCc"/>
    <property type="match status" value="1"/>
</dbReference>
<reference evidence="18 19" key="1">
    <citation type="journal article" date="2017" name="Gigascience">
        <title>Draft genome of the honey bee ectoparasitic mite, Tropilaelaps mercedesae, is shaped by the parasitic life history.</title>
        <authorList>
            <person name="Dong X."/>
            <person name="Armstrong S.D."/>
            <person name="Xia D."/>
            <person name="Makepeace B.L."/>
            <person name="Darby A.C."/>
            <person name="Kadowaki T."/>
        </authorList>
    </citation>
    <scope>NUCLEOTIDE SEQUENCE [LARGE SCALE GENOMIC DNA]</scope>
    <source>
        <strain evidence="18">Wuxi-XJTLU</strain>
    </source>
</reference>
<evidence type="ECO:0000256" key="8">
    <source>
        <dbReference type="ARBA" id="ARBA00022840"/>
    </source>
</evidence>
<dbReference type="OrthoDB" id="6425946at2759"/>